<dbReference type="Proteomes" id="UP000184074">
    <property type="component" value="Unassembled WGS sequence"/>
</dbReference>
<feature type="signal peptide" evidence="1">
    <location>
        <begin position="1"/>
        <end position="18"/>
    </location>
</feature>
<reference evidence="2 3" key="1">
    <citation type="submission" date="2016-11" db="EMBL/GenBank/DDBJ databases">
        <authorList>
            <person name="Jaros S."/>
            <person name="Januszkiewicz K."/>
            <person name="Wedrychowicz H."/>
        </authorList>
    </citation>
    <scope>NUCLEOTIDE SEQUENCE [LARGE SCALE GENOMIC DNA]</scope>
    <source>
        <strain evidence="2 3">DSM 28715</strain>
    </source>
</reference>
<feature type="chain" id="PRO_5013291079" evidence="1">
    <location>
        <begin position="19"/>
        <end position="158"/>
    </location>
</feature>
<keyword evidence="1" id="KW-0732">Signal</keyword>
<evidence type="ECO:0000256" key="1">
    <source>
        <dbReference type="SAM" id="SignalP"/>
    </source>
</evidence>
<accession>A0A1M5RFT3</accession>
<protein>
    <submittedName>
        <fullName evidence="2">Uncharacterized protein</fullName>
    </submittedName>
</protein>
<proteinExistence type="predicted"/>
<dbReference type="AlphaFoldDB" id="A0A1M5RFT3"/>
<sequence length="158" mass="17050">MKFSSAAALCFIASQATALSCMPPDVATAFNRMNEVPEDVYVLRGKLDFDESLLPQGVVNKERHPAPISGTFTGEALTRDGFTSRFDSPAIVQSVCYGPWCGGVGSSEDLITFAKIIDGAVVVEVDPCDSTVFYNPTPKMESDLISCIRGETCEPKER</sequence>
<gene>
    <name evidence="2" type="ORF">SAMN05444003_2561</name>
</gene>
<dbReference type="RefSeq" id="WP_072901897.1">
    <property type="nucleotide sequence ID" value="NZ_FQXB01000004.1"/>
</dbReference>
<organism evidence="2 3">
    <name type="scientific">Cognatiyoonia sediminum</name>
    <dbReference type="NCBI Taxonomy" id="1508389"/>
    <lineage>
        <taxon>Bacteria</taxon>
        <taxon>Pseudomonadati</taxon>
        <taxon>Pseudomonadota</taxon>
        <taxon>Alphaproteobacteria</taxon>
        <taxon>Rhodobacterales</taxon>
        <taxon>Paracoccaceae</taxon>
        <taxon>Cognatiyoonia</taxon>
    </lineage>
</organism>
<name>A0A1M5RFT3_9RHOB</name>
<dbReference type="OrthoDB" id="8451541at2"/>
<keyword evidence="3" id="KW-1185">Reference proteome</keyword>
<evidence type="ECO:0000313" key="3">
    <source>
        <dbReference type="Proteomes" id="UP000184074"/>
    </source>
</evidence>
<dbReference type="PROSITE" id="PS51257">
    <property type="entry name" value="PROKAR_LIPOPROTEIN"/>
    <property type="match status" value="1"/>
</dbReference>
<dbReference type="STRING" id="1508389.SAMN05444003_2561"/>
<evidence type="ECO:0000313" key="2">
    <source>
        <dbReference type="EMBL" id="SHH25058.1"/>
    </source>
</evidence>
<dbReference type="EMBL" id="FQXB01000004">
    <property type="protein sequence ID" value="SHH25058.1"/>
    <property type="molecule type" value="Genomic_DNA"/>
</dbReference>